<keyword evidence="1" id="KW-0732">Signal</keyword>
<gene>
    <name evidence="2" type="ORF">FNT36_24250</name>
</gene>
<accession>A0A558BKG5</accession>
<comment type="caution">
    <text evidence="2">The sequence shown here is derived from an EMBL/GenBank/DDBJ whole genome shotgun (WGS) entry which is preliminary data.</text>
</comment>
<organism evidence="2 3">
    <name type="scientific">Hymenobacter setariae</name>
    <dbReference type="NCBI Taxonomy" id="2594794"/>
    <lineage>
        <taxon>Bacteria</taxon>
        <taxon>Pseudomonadati</taxon>
        <taxon>Bacteroidota</taxon>
        <taxon>Cytophagia</taxon>
        <taxon>Cytophagales</taxon>
        <taxon>Hymenobacteraceae</taxon>
        <taxon>Hymenobacter</taxon>
    </lineage>
</organism>
<feature type="signal peptide" evidence="1">
    <location>
        <begin position="1"/>
        <end position="23"/>
    </location>
</feature>
<sequence length="226" mass="25135">MKPLLPYLFILFACLSCSEQSPATEVQAPPGPTAAEQAKQAELRKENERISVLQRGQAEDVSYQAEMLGKLSAEGLKSIKAGQQAVYFTDPSVNRYFLDCLKARAGEWKKFHGQQLKEQATSARRERADNAAYEARLAREGQQERASYAQIIRNDFLDNSLDIKVSTSGPHASQLTLTYPLFSAVWTRRLETGGGLAGHTTSEWQEKGFTKVTLTDGYDYSASFNL</sequence>
<proteinExistence type="predicted"/>
<reference evidence="2 3" key="1">
    <citation type="submission" date="2019-07" db="EMBL/GenBank/DDBJ databases">
        <title>Hymenobacter sp. straun FUR1 Genome sequencing and assembly.</title>
        <authorList>
            <person name="Chhetri G."/>
        </authorList>
    </citation>
    <scope>NUCLEOTIDE SEQUENCE [LARGE SCALE GENOMIC DNA]</scope>
    <source>
        <strain evidence="2 3">Fur1</strain>
    </source>
</reference>
<evidence type="ECO:0000313" key="3">
    <source>
        <dbReference type="Proteomes" id="UP000317624"/>
    </source>
</evidence>
<name>A0A558BKG5_9BACT</name>
<dbReference type="Proteomes" id="UP000317624">
    <property type="component" value="Unassembled WGS sequence"/>
</dbReference>
<protein>
    <submittedName>
        <fullName evidence="2">Uncharacterized protein</fullName>
    </submittedName>
</protein>
<evidence type="ECO:0000256" key="1">
    <source>
        <dbReference type="SAM" id="SignalP"/>
    </source>
</evidence>
<dbReference type="EMBL" id="VMRJ01000008">
    <property type="protein sequence ID" value="TVT36983.1"/>
    <property type="molecule type" value="Genomic_DNA"/>
</dbReference>
<feature type="chain" id="PRO_5035195592" evidence="1">
    <location>
        <begin position="24"/>
        <end position="226"/>
    </location>
</feature>
<evidence type="ECO:0000313" key="2">
    <source>
        <dbReference type="EMBL" id="TVT36983.1"/>
    </source>
</evidence>
<dbReference type="AlphaFoldDB" id="A0A558BKG5"/>
<dbReference type="OrthoDB" id="1252460at2"/>
<dbReference type="RefSeq" id="WP_144853149.1">
    <property type="nucleotide sequence ID" value="NZ_VMRJ01000008.1"/>
</dbReference>
<keyword evidence="3" id="KW-1185">Reference proteome</keyword>